<keyword evidence="1" id="KW-1133">Transmembrane helix</keyword>
<dbReference type="RefSeq" id="WP_085926624.1">
    <property type="nucleotide sequence ID" value="NZ_BAABSS010000016.1"/>
</dbReference>
<evidence type="ECO:0000313" key="3">
    <source>
        <dbReference type="EMBL" id="QEV50478.1"/>
    </source>
</evidence>
<dbReference type="AlphaFoldDB" id="A0AAE6TM77"/>
<protein>
    <recommendedName>
        <fullName evidence="6">DUF2335 domain-containing protein</fullName>
    </recommendedName>
</protein>
<dbReference type="KEGG" id="spla:CP981_01220"/>
<organism evidence="3 5">
    <name type="scientific">Streptomyces platensis</name>
    <dbReference type="NCBI Taxonomy" id="58346"/>
    <lineage>
        <taxon>Bacteria</taxon>
        <taxon>Bacillati</taxon>
        <taxon>Actinomycetota</taxon>
        <taxon>Actinomycetes</taxon>
        <taxon>Kitasatosporales</taxon>
        <taxon>Streptomycetaceae</taxon>
        <taxon>Streptomyces</taxon>
    </lineage>
</organism>
<feature type="transmembrane region" description="Helical" evidence="1">
    <location>
        <begin position="110"/>
        <end position="130"/>
    </location>
</feature>
<keyword evidence="1" id="KW-0812">Transmembrane</keyword>
<gene>
    <name evidence="2" type="ORF">BG653_05013</name>
    <name evidence="3" type="ORF">CP981_01220</name>
</gene>
<evidence type="ECO:0000313" key="4">
    <source>
        <dbReference type="Proteomes" id="UP000194225"/>
    </source>
</evidence>
<name>A0AAE6TM77_STRPT</name>
<reference evidence="3 5" key="2">
    <citation type="submission" date="2017-09" db="EMBL/GenBank/DDBJ databases">
        <authorList>
            <person name="Lee N."/>
            <person name="Cho B.-K."/>
        </authorList>
    </citation>
    <scope>NUCLEOTIDE SEQUENCE [LARGE SCALE GENOMIC DNA]</scope>
    <source>
        <strain evidence="3 5">ATCC 23948</strain>
    </source>
</reference>
<keyword evidence="4" id="KW-1185">Reference proteome</keyword>
<reference evidence="2 4" key="1">
    <citation type="submission" date="2016-09" db="EMBL/GenBank/DDBJ databases">
        <title>Streptomyces platensis DSM40041, a candidate organism with high potential of specific P450 cytochromes.</title>
        <authorList>
            <person name="Grumaz C."/>
            <person name="Vainshtein Y."/>
            <person name="Kirstahler P."/>
            <person name="Sohn K."/>
        </authorList>
    </citation>
    <scope>NUCLEOTIDE SEQUENCE [LARGE SCALE GENOMIC DNA]</scope>
    <source>
        <strain evidence="2 4">DSM 40041</strain>
    </source>
</reference>
<evidence type="ECO:0000313" key="2">
    <source>
        <dbReference type="EMBL" id="OSY41650.1"/>
    </source>
</evidence>
<dbReference type="EMBL" id="CP023691">
    <property type="protein sequence ID" value="QEV50478.1"/>
    <property type="molecule type" value="Genomic_DNA"/>
</dbReference>
<proteinExistence type="predicted"/>
<dbReference type="GeneID" id="90921961"/>
<evidence type="ECO:0000256" key="1">
    <source>
        <dbReference type="SAM" id="Phobius"/>
    </source>
</evidence>
<dbReference type="EMBL" id="MIGA01000039">
    <property type="protein sequence ID" value="OSY41650.1"/>
    <property type="molecule type" value="Genomic_DNA"/>
</dbReference>
<sequence length="158" mass="17235">MNADNSSEVPVPQVDQPAVLAAMELVMKWGQTPGGPEVLQMALGALEPQLNREHEALLRKLSMREKADDQRARAERERQQLQFRTTSLIVGAILSVAMLAAGVYVAKDAWWLACLLCGPSLISMAAITILRRHDKEAMRSVADAAKRATSAASQTQMP</sequence>
<feature type="transmembrane region" description="Helical" evidence="1">
    <location>
        <begin position="81"/>
        <end position="104"/>
    </location>
</feature>
<keyword evidence="1" id="KW-0472">Membrane</keyword>
<dbReference type="Proteomes" id="UP000194225">
    <property type="component" value="Unassembled WGS sequence"/>
</dbReference>
<evidence type="ECO:0008006" key="6">
    <source>
        <dbReference type="Google" id="ProtNLM"/>
    </source>
</evidence>
<accession>A0AAE6TM77</accession>
<dbReference type="Proteomes" id="UP000325458">
    <property type="component" value="Chromosome"/>
</dbReference>
<evidence type="ECO:0000313" key="5">
    <source>
        <dbReference type="Proteomes" id="UP000325458"/>
    </source>
</evidence>